<dbReference type="GO" id="GO:0008643">
    <property type="term" value="P:carbohydrate transport"/>
    <property type="evidence" value="ECO:0007669"/>
    <property type="project" value="InterPro"/>
</dbReference>
<dbReference type="SUPFAM" id="SSF52540">
    <property type="entry name" value="P-loop containing nucleoside triphosphate hydrolases"/>
    <property type="match status" value="1"/>
</dbReference>
<accession>A0A7Z8NQ14</accession>
<dbReference type="Pfam" id="PF00005">
    <property type="entry name" value="ABC_tran"/>
    <property type="match status" value="1"/>
</dbReference>
<dbReference type="AlphaFoldDB" id="A0A7Z8NQ14"/>
<evidence type="ECO:0000256" key="1">
    <source>
        <dbReference type="ARBA" id="ARBA00022448"/>
    </source>
</evidence>
<dbReference type="CDD" id="cd03301">
    <property type="entry name" value="ABC_MalK_N"/>
    <property type="match status" value="1"/>
</dbReference>
<organism evidence="5 6">
    <name type="scientific">Cellulomonas hominis</name>
    <dbReference type="NCBI Taxonomy" id="156981"/>
    <lineage>
        <taxon>Bacteria</taxon>
        <taxon>Bacillati</taxon>
        <taxon>Actinomycetota</taxon>
        <taxon>Actinomycetes</taxon>
        <taxon>Micrococcales</taxon>
        <taxon>Cellulomonadaceae</taxon>
        <taxon>Cellulomonas</taxon>
    </lineage>
</organism>
<dbReference type="PANTHER" id="PTHR43875">
    <property type="entry name" value="MALTODEXTRIN IMPORT ATP-BINDING PROTEIN MSMX"/>
    <property type="match status" value="1"/>
</dbReference>
<feature type="domain" description="ABC transporter" evidence="4">
    <location>
        <begin position="4"/>
        <end position="236"/>
    </location>
</feature>
<dbReference type="FunFam" id="3.40.50.300:FF:000042">
    <property type="entry name" value="Maltose/maltodextrin ABC transporter, ATP-binding protein"/>
    <property type="match status" value="1"/>
</dbReference>
<dbReference type="Gene3D" id="2.40.50.100">
    <property type="match status" value="1"/>
</dbReference>
<dbReference type="InterPro" id="IPR003593">
    <property type="entry name" value="AAA+_ATPase"/>
</dbReference>
<dbReference type="PROSITE" id="PS50893">
    <property type="entry name" value="ABC_TRANSPORTER_2"/>
    <property type="match status" value="1"/>
</dbReference>
<name>A0A7Z8NQ14_9CELL</name>
<dbReference type="GO" id="GO:0140359">
    <property type="term" value="F:ABC-type transporter activity"/>
    <property type="evidence" value="ECO:0007669"/>
    <property type="project" value="InterPro"/>
</dbReference>
<dbReference type="EMBL" id="SZYE01000115">
    <property type="protein sequence ID" value="TKR23042.1"/>
    <property type="molecule type" value="Genomic_DNA"/>
</dbReference>
<dbReference type="Proteomes" id="UP000308121">
    <property type="component" value="Unassembled WGS sequence"/>
</dbReference>
<dbReference type="InterPro" id="IPR017871">
    <property type="entry name" value="ABC_transporter-like_CS"/>
</dbReference>
<evidence type="ECO:0000313" key="5">
    <source>
        <dbReference type="EMBL" id="TKR23042.1"/>
    </source>
</evidence>
<dbReference type="Gene3D" id="3.40.50.300">
    <property type="entry name" value="P-loop containing nucleotide triphosphate hydrolases"/>
    <property type="match status" value="1"/>
</dbReference>
<dbReference type="GO" id="GO:0005524">
    <property type="term" value="F:ATP binding"/>
    <property type="evidence" value="ECO:0007669"/>
    <property type="project" value="UniProtKB-KW"/>
</dbReference>
<keyword evidence="1" id="KW-0813">Transport</keyword>
<gene>
    <name evidence="5" type="primary">ugpC</name>
    <name evidence="5" type="ORF">FA014_13275</name>
</gene>
<evidence type="ECO:0000313" key="6">
    <source>
        <dbReference type="Proteomes" id="UP000308121"/>
    </source>
</evidence>
<dbReference type="SMART" id="SM00382">
    <property type="entry name" value="AAA"/>
    <property type="match status" value="1"/>
</dbReference>
<dbReference type="InterPro" id="IPR003439">
    <property type="entry name" value="ABC_transporter-like_ATP-bd"/>
</dbReference>
<dbReference type="InterPro" id="IPR012340">
    <property type="entry name" value="NA-bd_OB-fold"/>
</dbReference>
<sequence length="374" mass="40008">MATVTFDKATRVYPGTERPAVDALDLHVEDGEFLVLVGPSGCGKSTSLRMLAGLEDVNAGRILIGDRDVTDVQPKDRDIAMVFQNYALYPHMTVADNMGFALKIAGTPKAEIRTRVEEAAKILDLTQYLDRKPKALSGGQRQRVAMGRAIVREPRVFLMDEPLSNLDAKLRVQTRTQIASLQRRLGVTTVYVTHDQTEALTMGDRIAVLKDGLLQQVGTPRDMYDTPANVFVAGFIGSPAMNIGTFPIADGVAKVGSAGIAVPRDVIGSLAADDNNSITIGFRPEALDVVPQGTPDSIPVSVNIVEELGSDAFVYGSLVGDAGAAEVRSGAGDSQVIVRVDPRQVPAKGETIAVRIRTGEQHLFHAGSGERIAH</sequence>
<evidence type="ECO:0000256" key="2">
    <source>
        <dbReference type="ARBA" id="ARBA00022741"/>
    </source>
</evidence>
<dbReference type="PROSITE" id="PS00211">
    <property type="entry name" value="ABC_TRANSPORTER_1"/>
    <property type="match status" value="1"/>
</dbReference>
<dbReference type="InterPro" id="IPR040582">
    <property type="entry name" value="OB_MalK-like"/>
</dbReference>
<reference evidence="5 6" key="1">
    <citation type="submission" date="2019-05" db="EMBL/GenBank/DDBJ databases">
        <title>Genome sequence of Cellulomonas hominis strain CS1.</title>
        <authorList>
            <person name="Belmont J."/>
            <person name="Maclea K.S."/>
        </authorList>
    </citation>
    <scope>NUCLEOTIDE SEQUENCE [LARGE SCALE GENOMIC DNA]</scope>
    <source>
        <strain evidence="5 6">CS1</strain>
    </source>
</reference>
<proteinExistence type="predicted"/>
<dbReference type="InterPro" id="IPR047641">
    <property type="entry name" value="ABC_transpr_MalK/UgpC-like"/>
</dbReference>
<dbReference type="InterPro" id="IPR008995">
    <property type="entry name" value="Mo/tungstate-bd_C_term_dom"/>
</dbReference>
<protein>
    <submittedName>
        <fullName evidence="5">sn-glycerol-3-phosphate ABC transporter ATP-binding protein UgpC</fullName>
    </submittedName>
</protein>
<dbReference type="Gene3D" id="2.40.50.140">
    <property type="entry name" value="Nucleic acid-binding proteins"/>
    <property type="match status" value="1"/>
</dbReference>
<keyword evidence="3 5" id="KW-0067">ATP-binding</keyword>
<dbReference type="SUPFAM" id="SSF50331">
    <property type="entry name" value="MOP-like"/>
    <property type="match status" value="1"/>
</dbReference>
<evidence type="ECO:0000259" key="4">
    <source>
        <dbReference type="PROSITE" id="PS50893"/>
    </source>
</evidence>
<dbReference type="InterPro" id="IPR015855">
    <property type="entry name" value="ABC_transpr_MalK-like"/>
</dbReference>
<dbReference type="Pfam" id="PF17912">
    <property type="entry name" value="OB_MalK"/>
    <property type="match status" value="1"/>
</dbReference>
<dbReference type="InterPro" id="IPR027417">
    <property type="entry name" value="P-loop_NTPase"/>
</dbReference>
<dbReference type="GO" id="GO:0055052">
    <property type="term" value="C:ATP-binding cassette (ABC) transporter complex, substrate-binding subunit-containing"/>
    <property type="evidence" value="ECO:0007669"/>
    <property type="project" value="TreeGrafter"/>
</dbReference>
<dbReference type="OrthoDB" id="9802264at2"/>
<evidence type="ECO:0000256" key="3">
    <source>
        <dbReference type="ARBA" id="ARBA00022840"/>
    </source>
</evidence>
<dbReference type="NCBIfam" id="NF008653">
    <property type="entry name" value="PRK11650.1"/>
    <property type="match status" value="1"/>
</dbReference>
<keyword evidence="2" id="KW-0547">Nucleotide-binding</keyword>
<comment type="caution">
    <text evidence="5">The sequence shown here is derived from an EMBL/GenBank/DDBJ whole genome shotgun (WGS) entry which is preliminary data.</text>
</comment>
<dbReference type="GO" id="GO:0016887">
    <property type="term" value="F:ATP hydrolysis activity"/>
    <property type="evidence" value="ECO:0007669"/>
    <property type="project" value="InterPro"/>
</dbReference>
<dbReference type="PANTHER" id="PTHR43875:SF1">
    <property type="entry name" value="OSMOPROTECTIVE COMPOUNDS UPTAKE ATP-BINDING PROTEIN GGTA"/>
    <property type="match status" value="1"/>
</dbReference>
<dbReference type="RefSeq" id="WP_154730146.1">
    <property type="nucleotide sequence ID" value="NZ_SZYE01000115.1"/>
</dbReference>